<proteinExistence type="predicted"/>
<organism evidence="1 2">
    <name type="scientific">Nibrella saemangeumensis</name>
    <dbReference type="NCBI Taxonomy" id="1084526"/>
    <lineage>
        <taxon>Bacteria</taxon>
        <taxon>Pseudomonadati</taxon>
        <taxon>Bacteroidota</taxon>
        <taxon>Cytophagia</taxon>
        <taxon>Cytophagales</taxon>
        <taxon>Spirosomataceae</taxon>
        <taxon>Nibrella</taxon>
    </lineage>
</organism>
<dbReference type="Gene3D" id="2.60.40.1500">
    <property type="entry name" value="Glycosyl hydrolase domain, family 39"/>
    <property type="match status" value="1"/>
</dbReference>
<evidence type="ECO:0000313" key="1">
    <source>
        <dbReference type="EMBL" id="GAA4466848.1"/>
    </source>
</evidence>
<comment type="caution">
    <text evidence="1">The sequence shown here is derived from an EMBL/GenBank/DDBJ whole genome shotgun (WGS) entry which is preliminary data.</text>
</comment>
<dbReference type="SUPFAM" id="SSF51011">
    <property type="entry name" value="Glycosyl hydrolase domain"/>
    <property type="match status" value="1"/>
</dbReference>
<evidence type="ECO:0000313" key="2">
    <source>
        <dbReference type="Proteomes" id="UP001501175"/>
    </source>
</evidence>
<dbReference type="Proteomes" id="UP001501175">
    <property type="component" value="Unassembled WGS sequence"/>
</dbReference>
<gene>
    <name evidence="1" type="ORF">GCM10023189_49580</name>
</gene>
<keyword evidence="2" id="KW-1185">Reference proteome</keyword>
<protein>
    <submittedName>
        <fullName evidence="1">Uncharacterized protein</fullName>
    </submittedName>
</protein>
<dbReference type="RefSeq" id="WP_345248143.1">
    <property type="nucleotide sequence ID" value="NZ_BAABHD010000081.1"/>
</dbReference>
<dbReference type="EMBL" id="BAABHD010000081">
    <property type="protein sequence ID" value="GAA4466848.1"/>
    <property type="molecule type" value="Genomic_DNA"/>
</dbReference>
<reference evidence="2" key="1">
    <citation type="journal article" date="2019" name="Int. J. Syst. Evol. Microbiol.">
        <title>The Global Catalogue of Microorganisms (GCM) 10K type strain sequencing project: providing services to taxonomists for standard genome sequencing and annotation.</title>
        <authorList>
            <consortium name="The Broad Institute Genomics Platform"/>
            <consortium name="The Broad Institute Genome Sequencing Center for Infectious Disease"/>
            <person name="Wu L."/>
            <person name="Ma J."/>
        </authorList>
    </citation>
    <scope>NUCLEOTIDE SEQUENCE [LARGE SCALE GENOMIC DNA]</scope>
    <source>
        <strain evidence="2">JCM 17927</strain>
    </source>
</reference>
<accession>A0ABP8NKC2</accession>
<name>A0ABP8NKC2_9BACT</name>
<sequence>MLVQHYRIDQDHSNFYTVWQQIGSPQQPTPGQVAIMEKAGQLQMLGKPIKMKVVNGAAQLQTNLPRQGVSLYN</sequence>